<dbReference type="Proteomes" id="UP000013201">
    <property type="component" value="Unassembled WGS sequence"/>
</dbReference>
<protein>
    <submittedName>
        <fullName evidence="1">Uncharacterized protein</fullName>
    </submittedName>
</protein>
<gene>
    <name evidence="1" type="ORF">EBBID32_15900</name>
</gene>
<evidence type="ECO:0000313" key="1">
    <source>
        <dbReference type="EMBL" id="CCW17251.1"/>
    </source>
</evidence>
<sequence>MSPLASGTEPVSPIEQTLAIAEMKPDLALNKKPRSSRTFDTVKRVRPDDLDLSKGFRIRLTGRIAELPGGQSIRCAQPVGTMRRPACIVAVSFEEMALENMSAARPLATWSMSAPSDIN</sequence>
<keyword evidence="2" id="KW-1185">Reference proteome</keyword>
<proteinExistence type="predicted"/>
<accession>N1MJX1</accession>
<reference evidence="1 2" key="1">
    <citation type="submission" date="2013-03" db="EMBL/GenBank/DDBJ databases">
        <authorList>
            <person name="Le V."/>
        </authorList>
    </citation>
    <scope>NUCLEOTIDE SEQUENCE [LARGE SCALE GENOMIC DNA]</scope>
    <source>
        <strain evidence="1 2">BiD32</strain>
    </source>
</reference>
<name>N1MJX1_9SPHN</name>
<dbReference type="EMBL" id="CAVK010000072">
    <property type="protein sequence ID" value="CCW17251.1"/>
    <property type="molecule type" value="Genomic_DNA"/>
</dbReference>
<reference evidence="2" key="2">
    <citation type="submission" date="2013-04" db="EMBL/GenBank/DDBJ databases">
        <title>Bisphenol A degrading Sphingobium sp. strain BiD32.</title>
        <authorList>
            <person name="Nielsen J.L."/>
            <person name="Zhou N.A."/>
            <person name="Kjeldal H."/>
        </authorList>
    </citation>
    <scope>NUCLEOTIDE SEQUENCE [LARGE SCALE GENOMIC DNA]</scope>
    <source>
        <strain evidence="2">BiD32</strain>
    </source>
</reference>
<evidence type="ECO:0000313" key="2">
    <source>
        <dbReference type="Proteomes" id="UP000013201"/>
    </source>
</evidence>
<dbReference type="AlphaFoldDB" id="N1MJX1"/>
<organism evidence="1 2">
    <name type="scientific">Sphingobium indicum BiD32</name>
    <dbReference type="NCBI Taxonomy" id="1301087"/>
    <lineage>
        <taxon>Bacteria</taxon>
        <taxon>Pseudomonadati</taxon>
        <taxon>Pseudomonadota</taxon>
        <taxon>Alphaproteobacteria</taxon>
        <taxon>Sphingomonadales</taxon>
        <taxon>Sphingomonadaceae</taxon>
        <taxon>Sphingobium</taxon>
    </lineage>
</organism>
<comment type="caution">
    <text evidence="1">The sequence shown here is derived from an EMBL/GenBank/DDBJ whole genome shotgun (WGS) entry which is preliminary data.</text>
</comment>